<feature type="transmembrane region" description="Helical" evidence="2">
    <location>
        <begin position="313"/>
        <end position="334"/>
    </location>
</feature>
<evidence type="ECO:0000256" key="2">
    <source>
        <dbReference type="SAM" id="Phobius"/>
    </source>
</evidence>
<proteinExistence type="predicted"/>
<reference evidence="4" key="1">
    <citation type="submission" date="2022-09" db="EMBL/GenBank/DDBJ databases">
        <authorList>
            <person name="Vucak M."/>
            <person name="Davison A.J."/>
        </authorList>
    </citation>
    <scope>NUCLEOTIDE SEQUENCE</scope>
    <source>
        <strain evidence="3">Mnat29</strain>
        <strain evidence="4">Mnat36</strain>
    </source>
</reference>
<feature type="region of interest" description="Disordered" evidence="1">
    <location>
        <begin position="345"/>
        <end position="373"/>
    </location>
</feature>
<evidence type="ECO:0000313" key="4">
    <source>
        <dbReference type="EMBL" id="WEG68994.1"/>
    </source>
</evidence>
<keyword evidence="2" id="KW-0472">Membrane</keyword>
<dbReference type="Gene3D" id="2.60.40.2920">
    <property type="match status" value="1"/>
</dbReference>
<name>A0A9Y1IJW9_9BETA</name>
<keyword evidence="2" id="KW-0812">Transmembrane</keyword>
<dbReference type="Gene3D" id="3.30.500.30">
    <property type="match status" value="1"/>
</dbReference>
<organism evidence="4">
    <name type="scientific">Mastomys natalensis cytomegalovirus 1</name>
    <dbReference type="NCBI Taxonomy" id="2973541"/>
    <lineage>
        <taxon>Viruses</taxon>
        <taxon>Duplodnaviria</taxon>
        <taxon>Heunggongvirae</taxon>
        <taxon>Peploviricota</taxon>
        <taxon>Herviviricetes</taxon>
        <taxon>Herpesvirales</taxon>
        <taxon>Orthoherpesviridae</taxon>
        <taxon>Betaherpesvirinae</taxon>
        <taxon>Muromegalovirus</taxon>
    </lineage>
</organism>
<reference evidence="4" key="2">
    <citation type="submission" date="2023-06" db="EMBL/GenBank/DDBJ databases">
        <title>Isolation and genome sequencing of cytomegaloviruses from Natal multimammate mice (Mastomys natalensis).</title>
        <authorList>
            <person name="Jarvis M.A."/>
            <person name="Davison A.J."/>
        </authorList>
    </citation>
    <scope>NUCLEOTIDE SEQUENCE</scope>
    <source>
        <strain evidence="3">Mnat29</strain>
        <strain evidence="4">Mnat36</strain>
    </source>
</reference>
<evidence type="ECO:0000313" key="3">
    <source>
        <dbReference type="EMBL" id="WEG68858.1"/>
    </source>
</evidence>
<accession>A0A9Y1IJW9</accession>
<dbReference type="EMBL" id="OP429121">
    <property type="protein sequence ID" value="WEG68858.1"/>
    <property type="molecule type" value="Genomic_DNA"/>
</dbReference>
<sequence length="373" mass="42150">MDLPLKSAVIFIIGLTINGTQSAYSKYTVEDFTTNKTCSHQNLFFRFFYSKHTDTTIGTISLRHTFPLVLADASGRIIHREWILRGENLVAETLFISKQDPHIRDIAKYLQYDDHISLEYDCSLVGNSIGGCGFVYLADFKVFLSGHIPSDTRQIRYNNVLKEISRLRSKLTSVGLEYLYAEAATLYRVWTGACTTIYSLNRPGNIVMDFRRSGENSRNATCRVISPAPVMLTLSIAVSNHATQTVSSSRAFGLTEAFVSDRIEPQVIPQIACVISSPSGWTIRATKPMPSVVDLMKPRVIYANDCAYEQMKIAVIVFWCTFSVCVLFLVFERFGMRYIQKSRRGMRNTTSSENRRVDTVSIEMQPTRSQSNV</sequence>
<feature type="compositionally biased region" description="Polar residues" evidence="1">
    <location>
        <begin position="362"/>
        <end position="373"/>
    </location>
</feature>
<protein>
    <submittedName>
        <fullName evidence="4">Membrane protein a145</fullName>
    </submittedName>
</protein>
<evidence type="ECO:0000256" key="1">
    <source>
        <dbReference type="SAM" id="MobiDB-lite"/>
    </source>
</evidence>
<dbReference type="EMBL" id="OP429122">
    <property type="protein sequence ID" value="WEG68994.1"/>
    <property type="molecule type" value="Genomic_DNA"/>
</dbReference>
<dbReference type="Pfam" id="PF11624">
    <property type="entry name" value="M157"/>
    <property type="match status" value="1"/>
</dbReference>
<dbReference type="InterPro" id="IPR021073">
    <property type="entry name" value="MuHV-1_M157"/>
</dbReference>
<dbReference type="EMBL" id="OP429138">
    <property type="protein sequence ID" value="WEG71222.1"/>
    <property type="molecule type" value="Genomic_DNA"/>
</dbReference>
<keyword evidence="2" id="KW-1133">Transmembrane helix</keyword>
<gene>
    <name evidence="4" type="primary">a145</name>
</gene>